<evidence type="ECO:0000313" key="1">
    <source>
        <dbReference type="EMBL" id="KKM75734.1"/>
    </source>
</evidence>
<gene>
    <name evidence="1" type="ORF">LCGC14_1387290</name>
</gene>
<dbReference type="AlphaFoldDB" id="A0A0F9K113"/>
<accession>A0A0F9K113</accession>
<protein>
    <submittedName>
        <fullName evidence="1">Uncharacterized protein</fullName>
    </submittedName>
</protein>
<organism evidence="1">
    <name type="scientific">marine sediment metagenome</name>
    <dbReference type="NCBI Taxonomy" id="412755"/>
    <lineage>
        <taxon>unclassified sequences</taxon>
        <taxon>metagenomes</taxon>
        <taxon>ecological metagenomes</taxon>
    </lineage>
</organism>
<proteinExistence type="predicted"/>
<dbReference type="EMBL" id="LAZR01008924">
    <property type="protein sequence ID" value="KKM75734.1"/>
    <property type="molecule type" value="Genomic_DNA"/>
</dbReference>
<reference evidence="1" key="1">
    <citation type="journal article" date="2015" name="Nature">
        <title>Complex archaea that bridge the gap between prokaryotes and eukaryotes.</title>
        <authorList>
            <person name="Spang A."/>
            <person name="Saw J.H."/>
            <person name="Jorgensen S.L."/>
            <person name="Zaremba-Niedzwiedzka K."/>
            <person name="Martijn J."/>
            <person name="Lind A.E."/>
            <person name="van Eijk R."/>
            <person name="Schleper C."/>
            <person name="Guy L."/>
            <person name="Ettema T.J."/>
        </authorList>
    </citation>
    <scope>NUCLEOTIDE SEQUENCE</scope>
</reference>
<name>A0A0F9K113_9ZZZZ</name>
<comment type="caution">
    <text evidence="1">The sequence shown here is derived from an EMBL/GenBank/DDBJ whole genome shotgun (WGS) entry which is preliminary data.</text>
</comment>
<sequence>MPKQAVDNMLDGLRAEWEAKQGQYILDNGRYFQGIWTHDIIPTVGAEAPPDKTKKPTDQPHDWNDFGLALPGNMPGSIALHVYEGPNGHGYSLEARTREGGKHWHRVEAYGSDAHDFTHGWRVTTGL</sequence>